<organism evidence="3 4">
    <name type="scientific">Oryzicola mucosus</name>
    <dbReference type="NCBI Taxonomy" id="2767425"/>
    <lineage>
        <taxon>Bacteria</taxon>
        <taxon>Pseudomonadati</taxon>
        <taxon>Pseudomonadota</taxon>
        <taxon>Alphaproteobacteria</taxon>
        <taxon>Hyphomicrobiales</taxon>
        <taxon>Phyllobacteriaceae</taxon>
        <taxon>Oryzicola</taxon>
    </lineage>
</organism>
<dbReference type="PROSITE" id="PS00455">
    <property type="entry name" value="AMP_BINDING"/>
    <property type="match status" value="1"/>
</dbReference>
<name>A0A8J6PJG8_9HYPH</name>
<gene>
    <name evidence="3" type="ORF">ICI42_12010</name>
</gene>
<protein>
    <submittedName>
        <fullName evidence="3">Acyl--CoA ligase</fullName>
    </submittedName>
</protein>
<keyword evidence="3" id="KW-0436">Ligase</keyword>
<feature type="domain" description="AMP-dependent synthetase/ligase" evidence="1">
    <location>
        <begin position="8"/>
        <end position="368"/>
    </location>
</feature>
<dbReference type="SUPFAM" id="SSF56801">
    <property type="entry name" value="Acetyl-CoA synthetase-like"/>
    <property type="match status" value="1"/>
</dbReference>
<dbReference type="RefSeq" id="WP_188164807.1">
    <property type="nucleotide sequence ID" value="NZ_JACVVX010000003.1"/>
</dbReference>
<keyword evidence="4" id="KW-1185">Reference proteome</keyword>
<evidence type="ECO:0000259" key="2">
    <source>
        <dbReference type="Pfam" id="PF13193"/>
    </source>
</evidence>
<dbReference type="EMBL" id="JACVVX010000003">
    <property type="protein sequence ID" value="MBD0415383.1"/>
    <property type="molecule type" value="Genomic_DNA"/>
</dbReference>
<dbReference type="PANTHER" id="PTHR43767:SF10">
    <property type="entry name" value="SURFACTIN SYNTHASE SUBUNIT 1"/>
    <property type="match status" value="1"/>
</dbReference>
<evidence type="ECO:0000313" key="3">
    <source>
        <dbReference type="EMBL" id="MBD0415383.1"/>
    </source>
</evidence>
<sequence length="509" mass="54655">MRIEDYLRTSALHAPQKTALVSGDRRLTYAEFDDLSDRLATALTAVGVTPGDRVLVFIENSWQAAISVFAVWKAGAVLCPINPSTKSGRLAFIIRNCGASAIIAQGKLAGVVVEAQAHLAEPLSIVLTAPSPLLPAALDFDTCLLVSPVLPDTAGSDEDLAMVIYTSGSTGEPKGVMLTHGNIDAATSSITQYLENTPDDVLLSVLPMAFGYGLSQLLTSVRVGATLVLEKSFAFPAEVFSRIRDERATGFAMVPAMVAMMLQTRDLDYSQFDSLRYMTNAAAALPVAHIERLREALPHVRLFSMYGQTECIRSAYMPPEQLALHPGSVGIAIPGCELAVVDEEGYELPAGMVGELVISGPNVMRGYWDNPAATNLALRPAPGTGTVRLHSGDLFQRDAEGYFSFVARKDDIIKSRGEKVAPKEVEAVIYTIPGVVEALVLGVPDPVLGQAVKALIVSSDPAMLERDVIRYCAKRLDDYMVPKSVEFRESLPKTDTGKLSRRLAGAMTA</sequence>
<dbReference type="InterPro" id="IPR050237">
    <property type="entry name" value="ATP-dep_AMP-bd_enzyme"/>
</dbReference>
<dbReference type="InterPro" id="IPR000873">
    <property type="entry name" value="AMP-dep_synth/lig_dom"/>
</dbReference>
<evidence type="ECO:0000259" key="1">
    <source>
        <dbReference type="Pfam" id="PF00501"/>
    </source>
</evidence>
<evidence type="ECO:0000313" key="4">
    <source>
        <dbReference type="Proteomes" id="UP000643405"/>
    </source>
</evidence>
<dbReference type="GO" id="GO:0016877">
    <property type="term" value="F:ligase activity, forming carbon-sulfur bonds"/>
    <property type="evidence" value="ECO:0007669"/>
    <property type="project" value="UniProtKB-ARBA"/>
</dbReference>
<proteinExistence type="predicted"/>
<dbReference type="PRINTS" id="PR00154">
    <property type="entry name" value="AMPBINDING"/>
</dbReference>
<reference evidence="3" key="1">
    <citation type="submission" date="2020-09" db="EMBL/GenBank/DDBJ databases">
        <title>Genome seq and assembly of Tianweitania sp.</title>
        <authorList>
            <person name="Chhetri G."/>
        </authorList>
    </citation>
    <scope>NUCLEOTIDE SEQUENCE</scope>
    <source>
        <strain evidence="3">Rool2</strain>
    </source>
</reference>
<dbReference type="InterPro" id="IPR020845">
    <property type="entry name" value="AMP-binding_CS"/>
</dbReference>
<dbReference type="PANTHER" id="PTHR43767">
    <property type="entry name" value="LONG-CHAIN-FATTY-ACID--COA LIGASE"/>
    <property type="match status" value="1"/>
</dbReference>
<dbReference type="InterPro" id="IPR020459">
    <property type="entry name" value="AMP-binding"/>
</dbReference>
<feature type="domain" description="AMP-binding enzyme C-terminal" evidence="2">
    <location>
        <begin position="424"/>
        <end position="498"/>
    </location>
</feature>
<dbReference type="InterPro" id="IPR025110">
    <property type="entry name" value="AMP-bd_C"/>
</dbReference>
<dbReference type="InterPro" id="IPR042099">
    <property type="entry name" value="ANL_N_sf"/>
</dbReference>
<dbReference type="AlphaFoldDB" id="A0A8J6PJG8"/>
<dbReference type="Gene3D" id="3.40.50.12780">
    <property type="entry name" value="N-terminal domain of ligase-like"/>
    <property type="match status" value="1"/>
</dbReference>
<comment type="caution">
    <text evidence="3">The sequence shown here is derived from an EMBL/GenBank/DDBJ whole genome shotgun (WGS) entry which is preliminary data.</text>
</comment>
<dbReference type="Proteomes" id="UP000643405">
    <property type="component" value="Unassembled WGS sequence"/>
</dbReference>
<dbReference type="InterPro" id="IPR045851">
    <property type="entry name" value="AMP-bd_C_sf"/>
</dbReference>
<dbReference type="Pfam" id="PF00501">
    <property type="entry name" value="AMP-binding"/>
    <property type="match status" value="1"/>
</dbReference>
<accession>A0A8J6PJG8</accession>
<dbReference type="Gene3D" id="3.30.300.30">
    <property type="match status" value="1"/>
</dbReference>
<dbReference type="Pfam" id="PF13193">
    <property type="entry name" value="AMP-binding_C"/>
    <property type="match status" value="1"/>
</dbReference>